<proteinExistence type="predicted"/>
<sequence length="131" mass="14040">MPSACLSACFSSASRISVTSRFARSSTACSSSNWLSITARTSVTECCGGEQFTQTFFTFQEEATREHNPAPQGNPPTPQGNPPTPPQVEQLLPPAVSLKGQCRENVRDQTSWSRAHEGEPAPGSRTTPAKV</sequence>
<evidence type="ECO:0000256" key="1">
    <source>
        <dbReference type="SAM" id="MobiDB-lite"/>
    </source>
</evidence>
<dbReference type="EMBL" id="SRLO01008424">
    <property type="protein sequence ID" value="TNN27349.1"/>
    <property type="molecule type" value="Genomic_DNA"/>
</dbReference>
<organism evidence="2 3">
    <name type="scientific">Liparis tanakae</name>
    <name type="common">Tanaka's snailfish</name>
    <dbReference type="NCBI Taxonomy" id="230148"/>
    <lineage>
        <taxon>Eukaryota</taxon>
        <taxon>Metazoa</taxon>
        <taxon>Chordata</taxon>
        <taxon>Craniata</taxon>
        <taxon>Vertebrata</taxon>
        <taxon>Euteleostomi</taxon>
        <taxon>Actinopterygii</taxon>
        <taxon>Neopterygii</taxon>
        <taxon>Teleostei</taxon>
        <taxon>Neoteleostei</taxon>
        <taxon>Acanthomorphata</taxon>
        <taxon>Eupercaria</taxon>
        <taxon>Perciformes</taxon>
        <taxon>Cottioidei</taxon>
        <taxon>Cottales</taxon>
        <taxon>Liparidae</taxon>
        <taxon>Liparis</taxon>
    </lineage>
</organism>
<feature type="compositionally biased region" description="Pro residues" evidence="1">
    <location>
        <begin position="72"/>
        <end position="86"/>
    </location>
</feature>
<gene>
    <name evidence="2" type="ORF">EYF80_062508</name>
</gene>
<evidence type="ECO:0000313" key="3">
    <source>
        <dbReference type="Proteomes" id="UP000314294"/>
    </source>
</evidence>
<evidence type="ECO:0000313" key="2">
    <source>
        <dbReference type="EMBL" id="TNN27349.1"/>
    </source>
</evidence>
<name>A0A4Z2EEQ5_9TELE</name>
<keyword evidence="3" id="KW-1185">Reference proteome</keyword>
<dbReference type="AlphaFoldDB" id="A0A4Z2EEQ5"/>
<dbReference type="Proteomes" id="UP000314294">
    <property type="component" value="Unassembled WGS sequence"/>
</dbReference>
<reference evidence="2 3" key="1">
    <citation type="submission" date="2019-03" db="EMBL/GenBank/DDBJ databases">
        <title>First draft genome of Liparis tanakae, snailfish: a comprehensive survey of snailfish specific genes.</title>
        <authorList>
            <person name="Kim W."/>
            <person name="Song I."/>
            <person name="Jeong J.-H."/>
            <person name="Kim D."/>
            <person name="Kim S."/>
            <person name="Ryu S."/>
            <person name="Song J.Y."/>
            <person name="Lee S.K."/>
        </authorList>
    </citation>
    <scope>NUCLEOTIDE SEQUENCE [LARGE SCALE GENOMIC DNA]</scope>
    <source>
        <tissue evidence="2">Muscle</tissue>
    </source>
</reference>
<feature type="region of interest" description="Disordered" evidence="1">
    <location>
        <begin position="61"/>
        <end position="131"/>
    </location>
</feature>
<accession>A0A4Z2EEQ5</accession>
<protein>
    <submittedName>
        <fullName evidence="2">Uncharacterized protein</fullName>
    </submittedName>
</protein>
<comment type="caution">
    <text evidence="2">The sequence shown here is derived from an EMBL/GenBank/DDBJ whole genome shotgun (WGS) entry which is preliminary data.</text>
</comment>